<evidence type="ECO:0000313" key="3">
    <source>
        <dbReference type="Proteomes" id="UP000605784"/>
    </source>
</evidence>
<organism evidence="2 3">
    <name type="scientific">Haloarcula pellucida</name>
    <dbReference type="NCBI Taxonomy" id="1427151"/>
    <lineage>
        <taxon>Archaea</taxon>
        <taxon>Methanobacteriati</taxon>
        <taxon>Methanobacteriota</taxon>
        <taxon>Stenosarchaea group</taxon>
        <taxon>Halobacteria</taxon>
        <taxon>Halobacteriales</taxon>
        <taxon>Haloarculaceae</taxon>
        <taxon>Haloarcula</taxon>
    </lineage>
</organism>
<reference evidence="2" key="1">
    <citation type="journal article" date="2014" name="Int. J. Syst. Evol. Microbiol.">
        <title>Complete genome sequence of Corynebacterium casei LMG S-19264T (=DSM 44701T), isolated from a smear-ripened cheese.</title>
        <authorList>
            <consortium name="US DOE Joint Genome Institute (JGI-PGF)"/>
            <person name="Walter F."/>
            <person name="Albersmeier A."/>
            <person name="Kalinowski J."/>
            <person name="Ruckert C."/>
        </authorList>
    </citation>
    <scope>NUCLEOTIDE SEQUENCE</scope>
    <source>
        <strain evidence="2">JCM 17820</strain>
    </source>
</reference>
<accession>A0A830GKR8</accession>
<feature type="transmembrane region" description="Helical" evidence="1">
    <location>
        <begin position="137"/>
        <end position="158"/>
    </location>
</feature>
<evidence type="ECO:0000256" key="1">
    <source>
        <dbReference type="SAM" id="Phobius"/>
    </source>
</evidence>
<proteinExistence type="predicted"/>
<comment type="caution">
    <text evidence="2">The sequence shown here is derived from an EMBL/GenBank/DDBJ whole genome shotgun (WGS) entry which is preliminary data.</text>
</comment>
<dbReference type="Proteomes" id="UP000605784">
    <property type="component" value="Unassembled WGS sequence"/>
</dbReference>
<keyword evidence="1" id="KW-0812">Transmembrane</keyword>
<gene>
    <name evidence="2" type="ORF">GCM10009030_15820</name>
</gene>
<sequence>MSVVLALCSVFVAGGFQSPWLAVDTPALPVWVTVAGLLHSVGMLGPYESVWWWDHLTHTVSAALVAALLYAGLVVAVATDAALTLSPLAIAVTAVVYTFLLGVFWELGELVARAVGKRYGIEPVLVHYGWRDTAFDLAFDLVGALVVVALDVRVFVALADRFPDATQALLAWTGGVVTVGSVVMALGLYVEANG</sequence>
<reference evidence="2" key="2">
    <citation type="submission" date="2020-09" db="EMBL/GenBank/DDBJ databases">
        <authorList>
            <person name="Sun Q."/>
            <person name="Ohkuma M."/>
        </authorList>
    </citation>
    <scope>NUCLEOTIDE SEQUENCE</scope>
    <source>
        <strain evidence="2">JCM 17820</strain>
    </source>
</reference>
<evidence type="ECO:0000313" key="2">
    <source>
        <dbReference type="EMBL" id="GGN92048.1"/>
    </source>
</evidence>
<dbReference type="EMBL" id="BMOU01000002">
    <property type="protein sequence ID" value="GGN92048.1"/>
    <property type="molecule type" value="Genomic_DNA"/>
</dbReference>
<feature type="transmembrane region" description="Helical" evidence="1">
    <location>
        <begin position="85"/>
        <end position="108"/>
    </location>
</feature>
<dbReference type="Pfam" id="PF09997">
    <property type="entry name" value="DUF2238"/>
    <property type="match status" value="1"/>
</dbReference>
<feature type="transmembrane region" description="Helical" evidence="1">
    <location>
        <begin position="170"/>
        <end position="190"/>
    </location>
</feature>
<dbReference type="InterPro" id="IPR014509">
    <property type="entry name" value="YjdF-like"/>
</dbReference>
<feature type="transmembrane region" description="Helical" evidence="1">
    <location>
        <begin position="59"/>
        <end position="79"/>
    </location>
</feature>
<keyword evidence="1" id="KW-1133">Transmembrane helix</keyword>
<dbReference type="AlphaFoldDB" id="A0A830GKR8"/>
<protein>
    <submittedName>
        <fullName evidence="2">Uncharacterized protein</fullName>
    </submittedName>
</protein>
<keyword evidence="3" id="KW-1185">Reference proteome</keyword>
<keyword evidence="1" id="KW-0472">Membrane</keyword>
<name>A0A830GKR8_9EURY</name>